<dbReference type="AlphaFoldDB" id="A0A852STY9"/>
<feature type="transmembrane region" description="Helical" evidence="1">
    <location>
        <begin position="61"/>
        <end position="80"/>
    </location>
</feature>
<feature type="transmembrane region" description="Helical" evidence="1">
    <location>
        <begin position="92"/>
        <end position="110"/>
    </location>
</feature>
<protein>
    <submittedName>
        <fullName evidence="2">Uncharacterized protein</fullName>
    </submittedName>
</protein>
<evidence type="ECO:0000256" key="1">
    <source>
        <dbReference type="SAM" id="Phobius"/>
    </source>
</evidence>
<keyword evidence="1" id="KW-0472">Membrane</keyword>
<keyword evidence="1" id="KW-1133">Transmembrane helix</keyword>
<reference evidence="2 3" key="1">
    <citation type="submission" date="2020-07" db="EMBL/GenBank/DDBJ databases">
        <title>Sequencing the genomes of 1000 actinobacteria strains.</title>
        <authorList>
            <person name="Klenk H.-P."/>
        </authorList>
    </citation>
    <scope>NUCLEOTIDE SEQUENCE [LARGE SCALE GENOMIC DNA]</scope>
    <source>
        <strain evidence="2 3">DSM 23871</strain>
    </source>
</reference>
<dbReference type="RefSeq" id="WP_179453730.1">
    <property type="nucleotide sequence ID" value="NZ_BAAAPX010000001.1"/>
</dbReference>
<comment type="caution">
    <text evidence="2">The sequence shown here is derived from an EMBL/GenBank/DDBJ whole genome shotgun (WGS) entry which is preliminary data.</text>
</comment>
<feature type="transmembrane region" description="Helical" evidence="1">
    <location>
        <begin position="122"/>
        <end position="138"/>
    </location>
</feature>
<gene>
    <name evidence="2" type="ORF">BJ963_000027</name>
</gene>
<proteinExistence type="predicted"/>
<accession>A0A852STY9</accession>
<sequence>MTALNPRTIVRARSVTLERTPQRLDPLGAQSAWPLVPLLGGVALAYAVYSTIIHAGQIRDASLAIVAIGVLLLAVVIATIRTHPGFAPFGRWSHFSVVAFSVTAAALFDSSVWGRNERIQDDWGQIAVALLLIAMPLYRPIGEVAGSAVVAAIVLGGLAAAQHSLVIANIPLVYATVAATPILALAAGGAGYAWTLTGETLRWREVAREGQLRLEAELRQAAERMVAQERMTALNAEAVPFLTSLAHRGTVTAEDIDSARSIAERLRRMSVRAVSRTWLEDTLELALAPRLVEAPAAATDERDGPRVDDPDRLERVLTADQRAIVGAMIATVAGRPGLDPCSVLLTAREPERPSFALHAAIAEPRRDLRRELLPFVSSLNSVAMRATMRLRAGDVTIRFAYPHGGFPDNEGRRR</sequence>
<evidence type="ECO:0000313" key="2">
    <source>
        <dbReference type="EMBL" id="NYD72508.1"/>
    </source>
</evidence>
<dbReference type="Proteomes" id="UP000589620">
    <property type="component" value="Unassembled WGS sequence"/>
</dbReference>
<feature type="transmembrane region" description="Helical" evidence="1">
    <location>
        <begin position="173"/>
        <end position="194"/>
    </location>
</feature>
<dbReference type="EMBL" id="JACCBJ010000001">
    <property type="protein sequence ID" value="NYD72508.1"/>
    <property type="molecule type" value="Genomic_DNA"/>
</dbReference>
<feature type="transmembrane region" description="Helical" evidence="1">
    <location>
        <begin position="31"/>
        <end position="49"/>
    </location>
</feature>
<name>A0A852STY9_9MICO</name>
<keyword evidence="3" id="KW-1185">Reference proteome</keyword>
<keyword evidence="1" id="KW-0812">Transmembrane</keyword>
<evidence type="ECO:0000313" key="3">
    <source>
        <dbReference type="Proteomes" id="UP000589620"/>
    </source>
</evidence>
<feature type="transmembrane region" description="Helical" evidence="1">
    <location>
        <begin position="144"/>
        <end position="161"/>
    </location>
</feature>
<organism evidence="2 3">
    <name type="scientific">Leifsonia soli</name>
    <dbReference type="NCBI Taxonomy" id="582665"/>
    <lineage>
        <taxon>Bacteria</taxon>
        <taxon>Bacillati</taxon>
        <taxon>Actinomycetota</taxon>
        <taxon>Actinomycetes</taxon>
        <taxon>Micrococcales</taxon>
        <taxon>Microbacteriaceae</taxon>
        <taxon>Leifsonia</taxon>
    </lineage>
</organism>